<evidence type="ECO:0000256" key="3">
    <source>
        <dbReference type="ARBA" id="ARBA00008766"/>
    </source>
</evidence>
<sequence>MPLDAFDFRDPRTQPLPDTDAFRAYMSTGWGPLDRSADVAPGAGSAAARHRASLGAELPGRSIVVASGHPVVRANDTEYDFRASSDFVWLTGCTAPGAVLVMRAAGPVHESTLYLPEPVGPGDEAFYADPLRGELWNGPTPSLRDWAAALEVEVRPVGELADALDALDETTRAAGADDPRLEHRFLRSVELEEALSLGKRVKDEWEIEQLRFAVDATVAGFRATAAEIPTSIGFGGERWLQSTFERTARTLGNGVGYSTIVGAGPHAPTLHWVRCDGPVLAGSLVLIDAGVEARTLYTADVTRTFPVDGRFTPAQREVYDRVHAAHLAALAQVGPGRTFEDMRSTAYESIATSLHDMGILRVSVDEAMSPDGQQHRRYLPSGTGHHIGLDVHDCARVNDAAYLRDLLVPGCVLAVEPGMYFHVNDLTVPEELRGFGVRIEDDVLVTATGNEVLSSALPIDAAGVEAWLAEVQGA</sequence>
<dbReference type="Proteomes" id="UP000467240">
    <property type="component" value="Unassembled WGS sequence"/>
</dbReference>
<reference evidence="9 10" key="1">
    <citation type="submission" date="2019-09" db="EMBL/GenBank/DDBJ databases">
        <title>Phylogeny of genus Pseudoclavibacter and closely related genus.</title>
        <authorList>
            <person name="Li Y."/>
        </authorList>
    </citation>
    <scope>NUCLEOTIDE SEQUENCE [LARGE SCALE GENOMIC DNA]</scope>
    <source>
        <strain evidence="9 10">DSM 23821</strain>
    </source>
</reference>
<gene>
    <name evidence="9" type="ORF">F8O01_00880</name>
</gene>
<keyword evidence="7" id="KW-0464">Manganese</keyword>
<evidence type="ECO:0000256" key="4">
    <source>
        <dbReference type="ARBA" id="ARBA00012574"/>
    </source>
</evidence>
<evidence type="ECO:0000256" key="6">
    <source>
        <dbReference type="ARBA" id="ARBA00022801"/>
    </source>
</evidence>
<accession>A0A7J5C245</accession>
<dbReference type="InterPro" id="IPR029149">
    <property type="entry name" value="Creatin/AminoP/Spt16_N"/>
</dbReference>
<dbReference type="Gene3D" id="3.90.230.10">
    <property type="entry name" value="Creatinase/methionine aminopeptidase superfamily"/>
    <property type="match status" value="1"/>
</dbReference>
<dbReference type="GO" id="GO:0070006">
    <property type="term" value="F:metalloaminopeptidase activity"/>
    <property type="evidence" value="ECO:0007669"/>
    <property type="project" value="InterPro"/>
</dbReference>
<organism evidence="9 10">
    <name type="scientific">Pseudoclavibacter chungangensis</name>
    <dbReference type="NCBI Taxonomy" id="587635"/>
    <lineage>
        <taxon>Bacteria</taxon>
        <taxon>Bacillati</taxon>
        <taxon>Actinomycetota</taxon>
        <taxon>Actinomycetes</taxon>
        <taxon>Micrococcales</taxon>
        <taxon>Microbacteriaceae</taxon>
        <taxon>Pseudoclavibacter</taxon>
    </lineage>
</organism>
<dbReference type="InterPro" id="IPR000994">
    <property type="entry name" value="Pept_M24"/>
</dbReference>
<dbReference type="SMART" id="SM01011">
    <property type="entry name" value="AMP_N"/>
    <property type="match status" value="1"/>
</dbReference>
<name>A0A7J5C245_9MICO</name>
<dbReference type="EMBL" id="WBJZ01000001">
    <property type="protein sequence ID" value="KAB1662533.1"/>
    <property type="molecule type" value="Genomic_DNA"/>
</dbReference>
<dbReference type="RefSeq" id="WP_158038965.1">
    <property type="nucleotide sequence ID" value="NZ_JACCFV010000001.1"/>
</dbReference>
<feature type="domain" description="Aminopeptidase P N-terminal" evidence="8">
    <location>
        <begin position="45"/>
        <end position="182"/>
    </location>
</feature>
<dbReference type="GO" id="GO:0030145">
    <property type="term" value="F:manganese ion binding"/>
    <property type="evidence" value="ECO:0007669"/>
    <property type="project" value="InterPro"/>
</dbReference>
<dbReference type="PANTHER" id="PTHR43226">
    <property type="entry name" value="XAA-PRO AMINOPEPTIDASE 3"/>
    <property type="match status" value="1"/>
</dbReference>
<evidence type="ECO:0000256" key="1">
    <source>
        <dbReference type="ARBA" id="ARBA00001424"/>
    </source>
</evidence>
<evidence type="ECO:0000256" key="5">
    <source>
        <dbReference type="ARBA" id="ARBA00022723"/>
    </source>
</evidence>
<dbReference type="SUPFAM" id="SSF55920">
    <property type="entry name" value="Creatinase/aminopeptidase"/>
    <property type="match status" value="1"/>
</dbReference>
<dbReference type="PANTHER" id="PTHR43226:SF4">
    <property type="entry name" value="XAA-PRO AMINOPEPTIDASE 3"/>
    <property type="match status" value="1"/>
</dbReference>
<evidence type="ECO:0000313" key="9">
    <source>
        <dbReference type="EMBL" id="KAB1662533.1"/>
    </source>
</evidence>
<comment type="similarity">
    <text evidence="3">Belongs to the peptidase M24B family.</text>
</comment>
<dbReference type="SUPFAM" id="SSF53092">
    <property type="entry name" value="Creatinase/prolidase N-terminal domain"/>
    <property type="match status" value="1"/>
</dbReference>
<comment type="caution">
    <text evidence="9">The sequence shown here is derived from an EMBL/GenBank/DDBJ whole genome shotgun (WGS) entry which is preliminary data.</text>
</comment>
<dbReference type="InterPro" id="IPR007865">
    <property type="entry name" value="Aminopep_P_N"/>
</dbReference>
<dbReference type="Pfam" id="PF05195">
    <property type="entry name" value="AMP_N"/>
    <property type="match status" value="1"/>
</dbReference>
<evidence type="ECO:0000259" key="8">
    <source>
        <dbReference type="SMART" id="SM01011"/>
    </source>
</evidence>
<comment type="catalytic activity">
    <reaction evidence="1">
        <text>Release of any N-terminal amino acid, including proline, that is linked to proline, even from a dipeptide or tripeptide.</text>
        <dbReference type="EC" id="3.4.11.9"/>
    </reaction>
</comment>
<evidence type="ECO:0000256" key="2">
    <source>
        <dbReference type="ARBA" id="ARBA00001936"/>
    </source>
</evidence>
<dbReference type="AlphaFoldDB" id="A0A7J5C245"/>
<dbReference type="EC" id="3.4.11.9" evidence="4"/>
<dbReference type="OrthoDB" id="9806388at2"/>
<keyword evidence="10" id="KW-1185">Reference proteome</keyword>
<dbReference type="GO" id="GO:0005829">
    <property type="term" value="C:cytosol"/>
    <property type="evidence" value="ECO:0007669"/>
    <property type="project" value="TreeGrafter"/>
</dbReference>
<evidence type="ECO:0000313" key="10">
    <source>
        <dbReference type="Proteomes" id="UP000467240"/>
    </source>
</evidence>
<protein>
    <recommendedName>
        <fullName evidence="4">Xaa-Pro aminopeptidase</fullName>
        <ecNumber evidence="4">3.4.11.9</ecNumber>
    </recommendedName>
</protein>
<dbReference type="GO" id="GO:0006508">
    <property type="term" value="P:proteolysis"/>
    <property type="evidence" value="ECO:0007669"/>
    <property type="project" value="TreeGrafter"/>
</dbReference>
<dbReference type="InterPro" id="IPR036005">
    <property type="entry name" value="Creatinase/aminopeptidase-like"/>
</dbReference>
<proteinExistence type="inferred from homology"/>
<evidence type="ECO:0000256" key="7">
    <source>
        <dbReference type="ARBA" id="ARBA00023211"/>
    </source>
</evidence>
<keyword evidence="6" id="KW-0378">Hydrolase</keyword>
<keyword evidence="5" id="KW-0479">Metal-binding</keyword>
<dbReference type="InterPro" id="IPR052433">
    <property type="entry name" value="X-Pro_dipept-like"/>
</dbReference>
<dbReference type="Pfam" id="PF00557">
    <property type="entry name" value="Peptidase_M24"/>
    <property type="match status" value="1"/>
</dbReference>
<dbReference type="Gene3D" id="3.40.350.10">
    <property type="entry name" value="Creatinase/prolidase N-terminal domain"/>
    <property type="match status" value="1"/>
</dbReference>
<comment type="cofactor">
    <cofactor evidence="2">
        <name>Mn(2+)</name>
        <dbReference type="ChEBI" id="CHEBI:29035"/>
    </cofactor>
</comment>